<gene>
    <name evidence="1" type="ORF">ACFFHW_14595</name>
</gene>
<reference evidence="1 2" key="1">
    <citation type="submission" date="2024-09" db="EMBL/GenBank/DDBJ databases">
        <authorList>
            <person name="Sun Q."/>
            <person name="Mori K."/>
        </authorList>
    </citation>
    <scope>NUCLEOTIDE SEQUENCE [LARGE SCALE GENOMIC DNA]</scope>
    <source>
        <strain evidence="1 2">CCM 7415</strain>
    </source>
</reference>
<evidence type="ECO:0000313" key="2">
    <source>
        <dbReference type="Proteomes" id="UP001589814"/>
    </source>
</evidence>
<dbReference type="Gene3D" id="3.10.620.30">
    <property type="match status" value="1"/>
</dbReference>
<name>A0ABV6G6A0_9GAMM</name>
<dbReference type="InterPro" id="IPR010319">
    <property type="entry name" value="Transglutaminase-like_Cys_pept"/>
</dbReference>
<dbReference type="InterPro" id="IPR038765">
    <property type="entry name" value="Papain-like_cys_pep_sf"/>
</dbReference>
<keyword evidence="2" id="KW-1185">Reference proteome</keyword>
<dbReference type="SUPFAM" id="SSF54001">
    <property type="entry name" value="Cysteine proteinases"/>
    <property type="match status" value="1"/>
</dbReference>
<accession>A0ABV6G6A0</accession>
<evidence type="ECO:0000313" key="1">
    <source>
        <dbReference type="EMBL" id="MFC0269197.1"/>
    </source>
</evidence>
<dbReference type="PANTHER" id="PTHR39327:SF1">
    <property type="entry name" value="BLR5470 PROTEIN"/>
    <property type="match status" value="1"/>
</dbReference>
<sequence>MRHCDPPNPARRRCLAVLAALGVGGWLGSRLPIALGSGGNDQLIASMRRLYGEQGVAKLQQWMQLEAQLRSHSDNATKLREINDFFNRHVLWTDDIEIKGVEDYWMTPLETLGEGRGDCEDYTIAKYVALRRLGIGDDRLRLIYVRARLGRSSEPIAHMVLGYFPAPNTEPLILDNIVGSIQPAARRTDLFPVFSFNSEGLWAGGSSQSRADPLARLSRWRSVLERMRQQGFD</sequence>
<proteinExistence type="predicted"/>
<dbReference type="EMBL" id="JBHLVX010000055">
    <property type="protein sequence ID" value="MFC0269197.1"/>
    <property type="molecule type" value="Genomic_DNA"/>
</dbReference>
<dbReference type="Proteomes" id="UP001589814">
    <property type="component" value="Unassembled WGS sequence"/>
</dbReference>
<dbReference type="PANTHER" id="PTHR39327">
    <property type="match status" value="1"/>
</dbReference>
<comment type="caution">
    <text evidence="1">The sequence shown here is derived from an EMBL/GenBank/DDBJ whole genome shotgun (WGS) entry which is preliminary data.</text>
</comment>
<organism evidence="1 2">
    <name type="scientific">Kushneria aurantia</name>
    <dbReference type="NCBI Taxonomy" id="504092"/>
    <lineage>
        <taxon>Bacteria</taxon>
        <taxon>Pseudomonadati</taxon>
        <taxon>Pseudomonadota</taxon>
        <taxon>Gammaproteobacteria</taxon>
        <taxon>Oceanospirillales</taxon>
        <taxon>Halomonadaceae</taxon>
        <taxon>Kushneria</taxon>
    </lineage>
</organism>
<protein>
    <submittedName>
        <fullName evidence="1">Transglutaminase-like cysteine peptidase</fullName>
    </submittedName>
</protein>
<dbReference type="Pfam" id="PF06035">
    <property type="entry name" value="Peptidase_C93"/>
    <property type="match status" value="1"/>
</dbReference>
<dbReference type="RefSeq" id="WP_019951558.1">
    <property type="nucleotide sequence ID" value="NZ_JBHLVX010000055.1"/>
</dbReference>